<evidence type="ECO:0008006" key="4">
    <source>
        <dbReference type="Google" id="ProtNLM"/>
    </source>
</evidence>
<evidence type="ECO:0000313" key="3">
    <source>
        <dbReference type="Proteomes" id="UP001411173"/>
    </source>
</evidence>
<dbReference type="EMBL" id="JBCIVJ010000014">
    <property type="protein sequence ID" value="MEN0580677.1"/>
    <property type="molecule type" value="Genomic_DNA"/>
</dbReference>
<sequence>MKKIITLSLIVFSFASVADQQPSPSSAVNLQPYRNSAEGYISTLFSTTCELALKGGIDANMPVEQSTKGLVVQATQGMEKGTSAYSTIHDTVMLGAAVGVNLKKKGKTIAQDKTEIHTCSEFVSYIVQKGFMSQFTAGLSDPKQSTATENGSVASDDGIYRTTAKALTAMYDENEVAADDKIGGRKVEVKGVVQSIDKDFTGSVVVLLQSGNEFMPARFGMEETEKNKAASLRKGQTVSILCEKMMFLIGSPSGSRCRFN</sequence>
<name>A0ABU9V8B4_9ENTR</name>
<proteinExistence type="predicted"/>
<evidence type="ECO:0000313" key="2">
    <source>
        <dbReference type="EMBL" id="MEN0580677.1"/>
    </source>
</evidence>
<dbReference type="Pfam" id="PF12869">
    <property type="entry name" value="tRNA_anti-like"/>
    <property type="match status" value="1"/>
</dbReference>
<feature type="chain" id="PRO_5047536087" description="tRNA_anti-like" evidence="1">
    <location>
        <begin position="19"/>
        <end position="260"/>
    </location>
</feature>
<feature type="signal peptide" evidence="1">
    <location>
        <begin position="1"/>
        <end position="18"/>
    </location>
</feature>
<keyword evidence="3" id="KW-1185">Reference proteome</keyword>
<reference evidence="2 3" key="1">
    <citation type="submission" date="2024-02" db="EMBL/GenBank/DDBJ databases">
        <title>Whole genome of MDR Enterobacteriaceae from southern Thailand.</title>
        <authorList>
            <person name="Surachat K."/>
        </authorList>
    </citation>
    <scope>NUCLEOTIDE SEQUENCE [LARGE SCALE GENOMIC DNA]</scope>
    <source>
        <strain evidence="2 3">PSU_29</strain>
    </source>
</reference>
<dbReference type="InterPro" id="IPR024422">
    <property type="entry name" value="Protein_unknown_function_OB"/>
</dbReference>
<evidence type="ECO:0000256" key="1">
    <source>
        <dbReference type="SAM" id="SignalP"/>
    </source>
</evidence>
<protein>
    <recommendedName>
        <fullName evidence="4">tRNA_anti-like</fullName>
    </recommendedName>
</protein>
<comment type="caution">
    <text evidence="2">The sequence shown here is derived from an EMBL/GenBank/DDBJ whole genome shotgun (WGS) entry which is preliminary data.</text>
</comment>
<organism evidence="2 3">
    <name type="scientific">Phytobacter palmae</name>
    <dbReference type="NCBI Taxonomy" id="1855371"/>
    <lineage>
        <taxon>Bacteria</taxon>
        <taxon>Pseudomonadati</taxon>
        <taxon>Pseudomonadota</taxon>
        <taxon>Gammaproteobacteria</taxon>
        <taxon>Enterobacterales</taxon>
        <taxon>Enterobacteriaceae</taxon>
        <taxon>Phytobacter</taxon>
    </lineage>
</organism>
<keyword evidence="1" id="KW-0732">Signal</keyword>
<dbReference type="RefSeq" id="WP_343194323.1">
    <property type="nucleotide sequence ID" value="NZ_JBCIVJ010000014.1"/>
</dbReference>
<gene>
    <name evidence="2" type="ORF">AAIG39_16930</name>
</gene>
<accession>A0ABU9V8B4</accession>
<dbReference type="Proteomes" id="UP001411173">
    <property type="component" value="Unassembled WGS sequence"/>
</dbReference>